<dbReference type="InterPro" id="IPR036641">
    <property type="entry name" value="HPT_dom_sf"/>
</dbReference>
<evidence type="ECO:0000256" key="9">
    <source>
        <dbReference type="ARBA" id="ARBA00022777"/>
    </source>
</evidence>
<gene>
    <name evidence="24" type="ORF">TUM18999_18670</name>
    <name evidence="25" type="ORF">TUM20286_14720</name>
</gene>
<evidence type="ECO:0000256" key="4">
    <source>
        <dbReference type="ARBA" id="ARBA00022475"/>
    </source>
</evidence>
<dbReference type="Gene3D" id="3.30.450.20">
    <property type="entry name" value="PAS domain"/>
    <property type="match status" value="2"/>
</dbReference>
<evidence type="ECO:0000256" key="6">
    <source>
        <dbReference type="ARBA" id="ARBA00022679"/>
    </source>
</evidence>
<dbReference type="Proteomes" id="UP000509383">
    <property type="component" value="Chromosome"/>
</dbReference>
<dbReference type="SUPFAM" id="SSF55874">
    <property type="entry name" value="ATPase domain of HSP90 chaperone/DNA topoisomerase II/histidine kinase"/>
    <property type="match status" value="1"/>
</dbReference>
<dbReference type="FunFam" id="1.10.287.130:FF:000002">
    <property type="entry name" value="Two-component osmosensing histidine kinase"/>
    <property type="match status" value="1"/>
</dbReference>
<dbReference type="EMBL" id="BQKM01000002">
    <property type="protein sequence ID" value="GJN51720.1"/>
    <property type="molecule type" value="Genomic_DNA"/>
</dbReference>
<evidence type="ECO:0000256" key="2">
    <source>
        <dbReference type="ARBA" id="ARBA00004651"/>
    </source>
</evidence>
<dbReference type="InterPro" id="IPR006189">
    <property type="entry name" value="CHASE_dom"/>
</dbReference>
<dbReference type="PROSITE" id="PS50839">
    <property type="entry name" value="CHASE"/>
    <property type="match status" value="1"/>
</dbReference>
<dbReference type="CDD" id="cd17546">
    <property type="entry name" value="REC_hyHK_CKI1_RcsC-like"/>
    <property type="match status" value="1"/>
</dbReference>
<comment type="subunit">
    <text evidence="14">At low DSF concentrations, interacts with RpfF.</text>
</comment>
<dbReference type="SUPFAM" id="SSF55785">
    <property type="entry name" value="PYP-like sensor domain (PAS domain)"/>
    <property type="match status" value="2"/>
</dbReference>
<name>A0A6J4E386_9PSED</name>
<reference evidence="24 26" key="1">
    <citation type="submission" date="2020-05" db="EMBL/GenBank/DDBJ databases">
        <title>Characterization of novel class B3 metallo-beta-lactamase from novel Pseudomonas species.</title>
        <authorList>
            <person name="Yamada K."/>
            <person name="Aoki K."/>
            <person name="Ishii Y."/>
        </authorList>
    </citation>
    <scope>NUCLEOTIDE SEQUENCE [LARGE SCALE GENOMIC DNA]</scope>
    <source>
        <strain evidence="24 26">TUM18999</strain>
        <strain evidence="25 27">TUM20286</strain>
    </source>
</reference>
<evidence type="ECO:0000256" key="13">
    <source>
        <dbReference type="ARBA" id="ARBA00023136"/>
    </source>
</evidence>
<dbReference type="Gene3D" id="3.40.50.2300">
    <property type="match status" value="1"/>
</dbReference>
<proteinExistence type="predicted"/>
<dbReference type="Gene3D" id="1.20.120.160">
    <property type="entry name" value="HPT domain"/>
    <property type="match status" value="1"/>
</dbReference>
<dbReference type="InterPro" id="IPR000700">
    <property type="entry name" value="PAS-assoc_C"/>
</dbReference>
<keyword evidence="5 17" id="KW-0597">Phosphoprotein</keyword>
<keyword evidence="27" id="KW-1185">Reference proteome</keyword>
<dbReference type="Pfam" id="PF00989">
    <property type="entry name" value="PAS"/>
    <property type="match status" value="1"/>
</dbReference>
<evidence type="ECO:0000256" key="17">
    <source>
        <dbReference type="PROSITE-ProRule" id="PRU00169"/>
    </source>
</evidence>
<evidence type="ECO:0000256" key="8">
    <source>
        <dbReference type="ARBA" id="ARBA00022741"/>
    </source>
</evidence>
<dbReference type="InterPro" id="IPR042240">
    <property type="entry name" value="CHASE_sf"/>
</dbReference>
<evidence type="ECO:0000256" key="3">
    <source>
        <dbReference type="ARBA" id="ARBA00012438"/>
    </source>
</evidence>
<dbReference type="PROSITE" id="PS50110">
    <property type="entry name" value="RESPONSE_REGULATORY"/>
    <property type="match status" value="1"/>
</dbReference>
<dbReference type="CDD" id="cd00130">
    <property type="entry name" value="PAS"/>
    <property type="match status" value="2"/>
</dbReference>
<dbReference type="PROSITE" id="PS50113">
    <property type="entry name" value="PAC"/>
    <property type="match status" value="2"/>
</dbReference>
<dbReference type="FunFam" id="3.30.565.10:FF:000010">
    <property type="entry name" value="Sensor histidine kinase RcsC"/>
    <property type="match status" value="1"/>
</dbReference>
<dbReference type="InterPro" id="IPR036097">
    <property type="entry name" value="HisK_dim/P_sf"/>
</dbReference>
<dbReference type="SMART" id="SM00448">
    <property type="entry name" value="REC"/>
    <property type="match status" value="1"/>
</dbReference>
<evidence type="ECO:0000259" key="18">
    <source>
        <dbReference type="PROSITE" id="PS50109"/>
    </source>
</evidence>
<dbReference type="SMART" id="SM00388">
    <property type="entry name" value="HisKA"/>
    <property type="match status" value="1"/>
</dbReference>
<dbReference type="KEGG" id="ptw:TUM18999_18670"/>
<dbReference type="SMART" id="SM01079">
    <property type="entry name" value="CHASE"/>
    <property type="match status" value="1"/>
</dbReference>
<feature type="modified residue" description="4-aspartylphosphate" evidence="17">
    <location>
        <position position="1071"/>
    </location>
</feature>
<dbReference type="PROSITE" id="PS50894">
    <property type="entry name" value="HPT"/>
    <property type="match status" value="1"/>
</dbReference>
<dbReference type="PANTHER" id="PTHR45339:SF1">
    <property type="entry name" value="HYBRID SIGNAL TRANSDUCTION HISTIDINE KINASE J"/>
    <property type="match status" value="1"/>
</dbReference>
<sequence>MAAVLLSGLLLSALVSFQQVRSIDNHVQQALKDESREVEGDLMSRLRIYEFRLRGWRGAIHMLGIDNVTLDLFTRYSRARNLQEEFPGARGFGFIRRVKVNEEADFLRRVRADGQPNFALHQFAPFQGERYVIQYIDPPEINIDAIGLDIASEPLRRLAAQRSMLSGKATLTAPITFINESKEAYRSFLFLLPVYSTPDTPADLPSRHEETLGWSYAPLAMSEVMTDLDLPVDSLHLAIYDKTDAPQRKLIFETHHESPDGELVQTYSFEREVYGRIWLFEVSAHAAFVESLDPAHPARVFVIGLLASLLLTGMVGTLLLSRQRQHQVIAGQARLATIVENSSDAIIGEALDGRIITWNRAAEQMFGYTEAEILGRPLAPLLVPQERLAEDEALLERVARGERGPTLETQRLHKDGRLIDVTITCSLIREADNSILGAAKLMHDISDRKRAENYLRQFNANLEQQVSERTAELSRVAGLLQAVLDASSEVSIIAVDMQGEIVVFNRGAELLLGYTAAEMIGLRTPLDFHLPEEVQARAAELSREYGRPIEGMEVFRCKPDEQGAETRQWTYIRKDGSQIQVSMVITSIRTETGALIGHLGIAQDITERLRSSAELHAAKASAESANAAKSLFLANMSHEIRTPMNAVIGIAHLLQGTRLDEQQQNLLGKLQIAGRSLLGIINDILDIAKIEAGEMLLENSPFRPRRLFGELAELFAPQAEAKGLRFAVNARGLPEQLTGDALRLNQILMNLVGNALKFTATGGIEVNVECTRETDERCWLHISVQDTGCGIDAEVIERLFSPFTQADTSTTRRFGGTGLGLSVVRGLAEKMGGTVGVRSTLGAGSEFWVRLPFNRVRDDQAQSEAASSLDVLVVSQDEGERQRLTQLCRSLGWRATPLFGLENLLEHLRDRLARQQTLADVLLLDHLAGDEVLQALEQLEALLGRERMPSSVMFSAPQASATAAGDGARVDHHTRTPLDGSDLYNAVAAASLRHPSGHSEKLIHATELDITQARWLEGVRLLLVDDSDINLEVASLMLQQQGAEVQTRMNGRQALDCLRADPTAFDVVLMDLHMPEMDGFEATRRLRGELGLQRLPVLALTAGALPEERRQATAAGMDEFLSKPLEPKVLIRAIRRAVQQAQGAPLPIRAVEAACEAPRPWPTIEGIDTGEVAQRMGHDLALFTSSLRRLFSEFGEFRDEQATRQRLQDDPVGLTARLHKLRGSAGMLGARRLHQLAGEAETLLRADPAAPPLPALLGQLVVAYIALERQAGAIEEITTPLPQSDADQMAAGVALARLVDHLRDHDMAALERFAQACPAIQVSSHALAEQTWQAIDNLDFEQALHLLESAGLVAKE</sequence>
<dbReference type="Pfam" id="PF03924">
    <property type="entry name" value="CHASE"/>
    <property type="match status" value="1"/>
</dbReference>
<keyword evidence="6" id="KW-0808">Transferase</keyword>
<dbReference type="SMART" id="SM00091">
    <property type="entry name" value="PAS"/>
    <property type="match status" value="2"/>
</dbReference>
<dbReference type="InterPro" id="IPR001789">
    <property type="entry name" value="Sig_transdc_resp-reg_receiver"/>
</dbReference>
<evidence type="ECO:0000256" key="15">
    <source>
        <dbReference type="ARBA" id="ARBA00068150"/>
    </source>
</evidence>
<evidence type="ECO:0000256" key="11">
    <source>
        <dbReference type="ARBA" id="ARBA00022989"/>
    </source>
</evidence>
<evidence type="ECO:0000313" key="25">
    <source>
        <dbReference type="EMBL" id="GJN51720.1"/>
    </source>
</evidence>
<feature type="domain" description="PAC" evidence="21">
    <location>
        <begin position="565"/>
        <end position="617"/>
    </location>
</feature>
<keyword evidence="7" id="KW-0812">Transmembrane</keyword>
<feature type="domain" description="PAS" evidence="20">
    <location>
        <begin position="331"/>
        <end position="402"/>
    </location>
</feature>
<dbReference type="PROSITE" id="PS50112">
    <property type="entry name" value="PAS"/>
    <property type="match status" value="2"/>
</dbReference>
<dbReference type="Gene3D" id="3.30.565.10">
    <property type="entry name" value="Histidine kinase-like ATPase, C-terminal domain"/>
    <property type="match status" value="1"/>
</dbReference>
<dbReference type="SUPFAM" id="SSF47226">
    <property type="entry name" value="Histidine-containing phosphotransfer domain, HPT domain"/>
    <property type="match status" value="1"/>
</dbReference>
<comment type="subcellular location">
    <subcellularLocation>
        <location evidence="2">Cell membrane</location>
        <topology evidence="2">Multi-pass membrane protein</topology>
    </subcellularLocation>
</comment>
<keyword evidence="13" id="KW-0472">Membrane</keyword>
<dbReference type="Pfam" id="PF02518">
    <property type="entry name" value="HATPase_c"/>
    <property type="match status" value="1"/>
</dbReference>
<dbReference type="InterPro" id="IPR001610">
    <property type="entry name" value="PAC"/>
</dbReference>
<feature type="domain" description="Response regulatory" evidence="19">
    <location>
        <begin position="1020"/>
        <end position="1138"/>
    </location>
</feature>
<evidence type="ECO:0000259" key="19">
    <source>
        <dbReference type="PROSITE" id="PS50110"/>
    </source>
</evidence>
<dbReference type="Gene3D" id="3.30.450.350">
    <property type="entry name" value="CHASE domain"/>
    <property type="match status" value="1"/>
</dbReference>
<dbReference type="GO" id="GO:0000155">
    <property type="term" value="F:phosphorelay sensor kinase activity"/>
    <property type="evidence" value="ECO:0007669"/>
    <property type="project" value="InterPro"/>
</dbReference>
<dbReference type="GO" id="GO:0005886">
    <property type="term" value="C:plasma membrane"/>
    <property type="evidence" value="ECO:0007669"/>
    <property type="project" value="UniProtKB-SubCell"/>
</dbReference>
<dbReference type="EMBL" id="AP023189">
    <property type="protein sequence ID" value="BCG23676.1"/>
    <property type="molecule type" value="Genomic_DNA"/>
</dbReference>
<dbReference type="SUPFAM" id="SSF52172">
    <property type="entry name" value="CheY-like"/>
    <property type="match status" value="1"/>
</dbReference>
<dbReference type="SUPFAM" id="SSF47384">
    <property type="entry name" value="Homodimeric domain of signal transducing histidine kinase"/>
    <property type="match status" value="1"/>
</dbReference>
<dbReference type="RefSeq" id="WP_228723565.1">
    <property type="nucleotide sequence ID" value="NZ_AP023189.1"/>
</dbReference>
<dbReference type="CDD" id="cd16922">
    <property type="entry name" value="HATPase_EvgS-ArcB-TorS-like"/>
    <property type="match status" value="1"/>
</dbReference>
<dbReference type="SMART" id="SM00387">
    <property type="entry name" value="HATPase_c"/>
    <property type="match status" value="1"/>
</dbReference>
<feature type="domain" description="PAS" evidence="20">
    <location>
        <begin position="476"/>
        <end position="533"/>
    </location>
</feature>
<evidence type="ECO:0000256" key="5">
    <source>
        <dbReference type="ARBA" id="ARBA00022553"/>
    </source>
</evidence>
<dbReference type="InterPro" id="IPR036890">
    <property type="entry name" value="HATPase_C_sf"/>
</dbReference>
<keyword evidence="12" id="KW-0902">Two-component regulatory system</keyword>
<dbReference type="Pfam" id="PF01627">
    <property type="entry name" value="Hpt"/>
    <property type="match status" value="1"/>
</dbReference>
<dbReference type="InterPro" id="IPR000014">
    <property type="entry name" value="PAS"/>
</dbReference>
<evidence type="ECO:0000256" key="14">
    <source>
        <dbReference type="ARBA" id="ARBA00064003"/>
    </source>
</evidence>
<dbReference type="Pfam" id="PF00072">
    <property type="entry name" value="Response_reg"/>
    <property type="match status" value="1"/>
</dbReference>
<dbReference type="NCBIfam" id="TIGR00229">
    <property type="entry name" value="sensory_box"/>
    <property type="match status" value="2"/>
</dbReference>
<dbReference type="SMART" id="SM00086">
    <property type="entry name" value="PAC"/>
    <property type="match status" value="2"/>
</dbReference>
<dbReference type="InterPro" id="IPR003594">
    <property type="entry name" value="HATPase_dom"/>
</dbReference>
<dbReference type="InterPro" id="IPR035965">
    <property type="entry name" value="PAS-like_dom_sf"/>
</dbReference>
<keyword evidence="8" id="KW-0547">Nucleotide-binding</keyword>
<evidence type="ECO:0000259" key="22">
    <source>
        <dbReference type="PROSITE" id="PS50839"/>
    </source>
</evidence>
<dbReference type="Gene3D" id="1.10.287.130">
    <property type="match status" value="1"/>
</dbReference>
<accession>A0A6J4E386</accession>
<dbReference type="EC" id="2.7.13.3" evidence="3"/>
<dbReference type="GO" id="GO:0006355">
    <property type="term" value="P:regulation of DNA-templated transcription"/>
    <property type="evidence" value="ECO:0007669"/>
    <property type="project" value="InterPro"/>
</dbReference>
<evidence type="ECO:0000256" key="1">
    <source>
        <dbReference type="ARBA" id="ARBA00000085"/>
    </source>
</evidence>
<evidence type="ECO:0000313" key="24">
    <source>
        <dbReference type="EMBL" id="BCG23676.1"/>
    </source>
</evidence>
<evidence type="ECO:0000256" key="12">
    <source>
        <dbReference type="ARBA" id="ARBA00023012"/>
    </source>
</evidence>
<evidence type="ECO:0000259" key="21">
    <source>
        <dbReference type="PROSITE" id="PS50113"/>
    </source>
</evidence>
<evidence type="ECO:0000256" key="7">
    <source>
        <dbReference type="ARBA" id="ARBA00022692"/>
    </source>
</evidence>
<evidence type="ECO:0000256" key="10">
    <source>
        <dbReference type="ARBA" id="ARBA00022840"/>
    </source>
</evidence>
<dbReference type="Pfam" id="PF13426">
    <property type="entry name" value="PAS_9"/>
    <property type="match status" value="1"/>
</dbReference>
<evidence type="ECO:0000256" key="16">
    <source>
        <dbReference type="PROSITE-ProRule" id="PRU00110"/>
    </source>
</evidence>
<dbReference type="Proteomes" id="UP001054892">
    <property type="component" value="Unassembled WGS sequence"/>
</dbReference>
<feature type="domain" description="PAC" evidence="21">
    <location>
        <begin position="405"/>
        <end position="457"/>
    </location>
</feature>
<feature type="domain" description="Histidine kinase" evidence="18">
    <location>
        <begin position="635"/>
        <end position="855"/>
    </location>
</feature>
<dbReference type="InterPro" id="IPR011006">
    <property type="entry name" value="CheY-like_superfamily"/>
</dbReference>
<keyword evidence="4" id="KW-1003">Cell membrane</keyword>
<evidence type="ECO:0000259" key="20">
    <source>
        <dbReference type="PROSITE" id="PS50112"/>
    </source>
</evidence>
<feature type="domain" description="CHASE" evidence="22">
    <location>
        <begin position="64"/>
        <end position="235"/>
    </location>
</feature>
<keyword evidence="9 24" id="KW-0418">Kinase</keyword>
<dbReference type="InterPro" id="IPR008207">
    <property type="entry name" value="Sig_transdc_His_kin_Hpt_dom"/>
</dbReference>
<feature type="domain" description="HPt" evidence="23">
    <location>
        <begin position="1180"/>
        <end position="1274"/>
    </location>
</feature>
<evidence type="ECO:0000313" key="27">
    <source>
        <dbReference type="Proteomes" id="UP001054892"/>
    </source>
</evidence>
<dbReference type="InterPro" id="IPR004358">
    <property type="entry name" value="Sig_transdc_His_kin-like_C"/>
</dbReference>
<keyword evidence="11" id="KW-1133">Transmembrane helix</keyword>
<feature type="modified residue" description="Phosphohistidine" evidence="16">
    <location>
        <position position="1219"/>
    </location>
</feature>
<dbReference type="PANTHER" id="PTHR45339">
    <property type="entry name" value="HYBRID SIGNAL TRANSDUCTION HISTIDINE KINASE J"/>
    <property type="match status" value="1"/>
</dbReference>
<dbReference type="InterPro" id="IPR013767">
    <property type="entry name" value="PAS_fold"/>
</dbReference>
<dbReference type="PROSITE" id="PS50109">
    <property type="entry name" value="HIS_KIN"/>
    <property type="match status" value="1"/>
</dbReference>
<dbReference type="InterPro" id="IPR005467">
    <property type="entry name" value="His_kinase_dom"/>
</dbReference>
<dbReference type="GO" id="GO:0005524">
    <property type="term" value="F:ATP binding"/>
    <property type="evidence" value="ECO:0007669"/>
    <property type="project" value="UniProtKB-KW"/>
</dbReference>
<keyword evidence="10" id="KW-0067">ATP-binding</keyword>
<protein>
    <recommendedName>
        <fullName evidence="15">Sensory/regulatory protein RpfC</fullName>
        <ecNumber evidence="3">2.7.13.3</ecNumber>
    </recommendedName>
</protein>
<comment type="catalytic activity">
    <reaction evidence="1">
        <text>ATP + protein L-histidine = ADP + protein N-phospho-L-histidine.</text>
        <dbReference type="EC" id="2.7.13.3"/>
    </reaction>
</comment>
<dbReference type="PRINTS" id="PR00344">
    <property type="entry name" value="BCTRLSENSOR"/>
</dbReference>
<evidence type="ECO:0000259" key="23">
    <source>
        <dbReference type="PROSITE" id="PS50894"/>
    </source>
</evidence>
<dbReference type="CDD" id="cd00082">
    <property type="entry name" value="HisKA"/>
    <property type="match status" value="1"/>
</dbReference>
<organism evidence="24 26">
    <name type="scientific">Pseudomonas tohonis</name>
    <dbReference type="NCBI Taxonomy" id="2725477"/>
    <lineage>
        <taxon>Bacteria</taxon>
        <taxon>Pseudomonadati</taxon>
        <taxon>Pseudomonadota</taxon>
        <taxon>Gammaproteobacteria</taxon>
        <taxon>Pseudomonadales</taxon>
        <taxon>Pseudomonadaceae</taxon>
        <taxon>Pseudomonas</taxon>
    </lineage>
</organism>
<evidence type="ECO:0000313" key="26">
    <source>
        <dbReference type="Proteomes" id="UP000509383"/>
    </source>
</evidence>
<dbReference type="InterPro" id="IPR003661">
    <property type="entry name" value="HisK_dim/P_dom"/>
</dbReference>
<dbReference type="Pfam" id="PF00512">
    <property type="entry name" value="HisKA"/>
    <property type="match status" value="1"/>
</dbReference>